<accession>A0ABV0Y4D1</accession>
<proteinExistence type="predicted"/>
<dbReference type="Proteomes" id="UP001469553">
    <property type="component" value="Unassembled WGS sequence"/>
</dbReference>
<comment type="caution">
    <text evidence="2">The sequence shown here is derived from an EMBL/GenBank/DDBJ whole genome shotgun (WGS) entry which is preliminary data.</text>
</comment>
<gene>
    <name evidence="2" type="ORF">AMECASPLE_024258</name>
</gene>
<organism evidence="2 3">
    <name type="scientific">Ameca splendens</name>
    <dbReference type="NCBI Taxonomy" id="208324"/>
    <lineage>
        <taxon>Eukaryota</taxon>
        <taxon>Metazoa</taxon>
        <taxon>Chordata</taxon>
        <taxon>Craniata</taxon>
        <taxon>Vertebrata</taxon>
        <taxon>Euteleostomi</taxon>
        <taxon>Actinopterygii</taxon>
        <taxon>Neopterygii</taxon>
        <taxon>Teleostei</taxon>
        <taxon>Neoteleostei</taxon>
        <taxon>Acanthomorphata</taxon>
        <taxon>Ovalentaria</taxon>
        <taxon>Atherinomorphae</taxon>
        <taxon>Cyprinodontiformes</taxon>
        <taxon>Goodeidae</taxon>
        <taxon>Ameca</taxon>
    </lineage>
</organism>
<reference evidence="2 3" key="1">
    <citation type="submission" date="2021-06" db="EMBL/GenBank/DDBJ databases">
        <authorList>
            <person name="Palmer J.M."/>
        </authorList>
    </citation>
    <scope>NUCLEOTIDE SEQUENCE [LARGE SCALE GENOMIC DNA]</scope>
    <source>
        <strain evidence="2 3">AS_MEX2019</strain>
        <tissue evidence="2">Muscle</tissue>
    </source>
</reference>
<sequence>MAVNPLINFDVFLVPDFSKHILTINLLNLLLPPECVLLWVKAAKTTTEHSGTSDPAEPLRRVISDFGHQIQSHDSTLCALMDQQRNTNQQLEQMASLLQHALTVEPSSTPDGSTASAVSQQLSHSRGITSTNPEKFPVRLIVVEVFSFSVHSFSIAHLSLFPMMMSKFNLFLVC</sequence>
<name>A0ABV0Y4D1_9TELE</name>
<evidence type="ECO:0000313" key="3">
    <source>
        <dbReference type="Proteomes" id="UP001469553"/>
    </source>
</evidence>
<dbReference type="EMBL" id="JAHRIP010021106">
    <property type="protein sequence ID" value="MEQ2288592.1"/>
    <property type="molecule type" value="Genomic_DNA"/>
</dbReference>
<evidence type="ECO:0000313" key="2">
    <source>
        <dbReference type="EMBL" id="MEQ2288592.1"/>
    </source>
</evidence>
<protein>
    <submittedName>
        <fullName evidence="2">Uncharacterized protein</fullName>
    </submittedName>
</protein>
<evidence type="ECO:0000256" key="1">
    <source>
        <dbReference type="SAM" id="MobiDB-lite"/>
    </source>
</evidence>
<keyword evidence="3" id="KW-1185">Reference proteome</keyword>
<feature type="region of interest" description="Disordered" evidence="1">
    <location>
        <begin position="106"/>
        <end position="128"/>
    </location>
</feature>